<evidence type="ECO:0000256" key="9">
    <source>
        <dbReference type="SAM" id="MobiDB-lite"/>
    </source>
</evidence>
<dbReference type="InterPro" id="IPR045358">
    <property type="entry name" value="Ty3_capsid"/>
</dbReference>
<keyword evidence="2" id="KW-0507">mRNA processing</keyword>
<dbReference type="CDD" id="cd09274">
    <property type="entry name" value="RNase_HI_RT_Ty3"/>
    <property type="match status" value="1"/>
</dbReference>
<dbReference type="GO" id="GO:0016787">
    <property type="term" value="F:hydrolase activity"/>
    <property type="evidence" value="ECO:0007669"/>
    <property type="project" value="UniProtKB-KW"/>
</dbReference>
<dbReference type="OMA" id="CQHAFET"/>
<dbReference type="InterPro" id="IPR036875">
    <property type="entry name" value="Znf_CCHC_sf"/>
</dbReference>
<feature type="region of interest" description="Disordered" evidence="9">
    <location>
        <begin position="148"/>
        <end position="174"/>
    </location>
</feature>
<reference evidence="11" key="1">
    <citation type="submission" date="2014-01" db="EMBL/GenBank/DDBJ databases">
        <title>The genome of the white-rot fungus Pycnoporus cinnabarinus: a basidiomycete model with a versatile arsenal for lignocellulosic biomass breakdown.</title>
        <authorList>
            <person name="Levasseur A."/>
            <person name="Lomascolo A."/>
            <person name="Ruiz-Duenas F.J."/>
            <person name="Uzan E."/>
            <person name="Piumi F."/>
            <person name="Kues U."/>
            <person name="Ram A.F.J."/>
            <person name="Murat C."/>
            <person name="Haon M."/>
            <person name="Benoit I."/>
            <person name="Arfi Y."/>
            <person name="Chevret D."/>
            <person name="Drula E."/>
            <person name="Kwon M.J."/>
            <person name="Gouret P."/>
            <person name="Lesage-Meessen L."/>
            <person name="Lombard V."/>
            <person name="Mariette J."/>
            <person name="Noirot C."/>
            <person name="Park J."/>
            <person name="Patyshakuliyeva A."/>
            <person name="Wieneger R.A.B."/>
            <person name="Wosten H.A.B."/>
            <person name="Martin F."/>
            <person name="Coutinho P.M."/>
            <person name="de Vries R."/>
            <person name="Martinez A.T."/>
            <person name="Klopp C."/>
            <person name="Pontarotti P."/>
            <person name="Henrissat B."/>
            <person name="Record E."/>
        </authorList>
    </citation>
    <scope>NUCLEOTIDE SEQUENCE [LARGE SCALE GENOMIC DNA]</scope>
    <source>
        <strain evidence="11">BRFM137</strain>
    </source>
</reference>
<dbReference type="OrthoDB" id="5552562at2759"/>
<dbReference type="InterPro" id="IPR043128">
    <property type="entry name" value="Rev_trsase/Diguanyl_cyclase"/>
</dbReference>
<evidence type="ECO:0000256" key="4">
    <source>
        <dbReference type="ARBA" id="ARBA00022695"/>
    </source>
</evidence>
<feature type="region of interest" description="Disordered" evidence="9">
    <location>
        <begin position="439"/>
        <end position="493"/>
    </location>
</feature>
<evidence type="ECO:0000256" key="2">
    <source>
        <dbReference type="ARBA" id="ARBA00022664"/>
    </source>
</evidence>
<dbReference type="PANTHER" id="PTHR37984">
    <property type="entry name" value="PROTEIN CBG26694"/>
    <property type="match status" value="1"/>
</dbReference>
<feature type="compositionally biased region" description="Polar residues" evidence="9">
    <location>
        <begin position="444"/>
        <end position="467"/>
    </location>
</feature>
<evidence type="ECO:0000256" key="5">
    <source>
        <dbReference type="ARBA" id="ARBA00022722"/>
    </source>
</evidence>
<dbReference type="GO" id="GO:0003964">
    <property type="term" value="F:RNA-directed DNA polymerase activity"/>
    <property type="evidence" value="ECO:0007669"/>
    <property type="project" value="UniProtKB-KW"/>
</dbReference>
<feature type="non-terminal residue" evidence="11">
    <location>
        <position position="1094"/>
    </location>
</feature>
<dbReference type="EMBL" id="CCBP010000775">
    <property type="protein sequence ID" value="CDO78279.1"/>
    <property type="molecule type" value="Genomic_DNA"/>
</dbReference>
<dbReference type="Pfam" id="PF00078">
    <property type="entry name" value="RVT_1"/>
    <property type="match status" value="1"/>
</dbReference>
<dbReference type="Pfam" id="PF19259">
    <property type="entry name" value="Ty3_capsid"/>
    <property type="match status" value="1"/>
</dbReference>
<dbReference type="GO" id="GO:0003676">
    <property type="term" value="F:nucleic acid binding"/>
    <property type="evidence" value="ECO:0007669"/>
    <property type="project" value="InterPro"/>
</dbReference>
<dbReference type="CDD" id="cd01647">
    <property type="entry name" value="RT_LTR"/>
    <property type="match status" value="1"/>
</dbReference>
<dbReference type="Gene3D" id="3.30.70.270">
    <property type="match status" value="2"/>
</dbReference>
<sequence>MSSEPEGVWPGFSARRIRVPIVDPTTPTRPAGSQPLLDVSTQSPLAELNAGTPEAGPSRLPGAPLLGFPQPTSVNPPPDPSENPRTSPNNPFVTPSRQSPQPAAPVPEARDLPPHLPDPAPASTSDPQRDLAQAMLLLAQTLRLTQATSAASSGAPSSSSECHNVREPDQFDGSDPLKLRSFFTQLELVFKARPRTFDTDEKKVTYAISYLKGMALVWFEPYLLERDSGNPPEFLYSYAVFQEELRVNFGPYDITGPAEHDLENLRMADNQRIAKYITQFNRLATQVRWGRAALRYQFYKGLPTRLKDRISEVGKPDSLEELRNLAQSLDHRYWEHKAEQARESSGGSKSSSGTSGKSTSESKPSSSYWPSQSSGSTPSTSSSTTPRASSGTPKTPSKQATKPYADKLGKDGKLTQEERQRRFANNLCLFCGGSGHVSAVCPKKTNTPAKGRAAQTSENPETPSDAQPESGAEEESKNTSSGAPPNFVQRYGIPTSPVPPIRLQLFDGTSNNVISRTSTLPIQFPSGEVISVDFFVTPLNKSVSAVLGYSWLSAYNPLIDWKKHSIQFQTAPPTRPAPSVPSVPLVPSVTSDSLGFSVGSSPEPPGVVSLGFSVGSSSELFRVVPLGPSFVGSPGHPGQRRGLPASSVEGETPDLSGVPPEYHEFADVFSKKKADTLPEHRPYDLKITLEEGKVPPLGPIYSLSQVELDTARVYRRKPLFGIHPAIQLTVRSSGPFRLNKITRKDRYPLLLVSDLLDTPRKARIYTKIDLRHAYNLVRIAPGDEWKTAFRTRYGSFEWLVMPFGLSNAPAAFQRFVNEVFADLLDVCVVVYLDDILIYSNSLEEHRQHVKEVLRRLRKFKLYARADKCEFHATSVEYLGYILSPEGLTMAESKVKAILDWPEPRKVRDIQSFLGFANFYRRFIHNYSEIVLPLTRLTRKGVPWNFDQRCRDSFNALKKAFTSAPILHHWEPDRQITVETDASDYAIAGILSITTESGELHPVAFHSRTLSGAELNYDTHNKELLAIFECFKTWRHYLEGSGTLIDVVTDHKNLEYFSTTKLLTRRQARWSEFLSQFNLVIRFRPGKLGAKPDAL</sequence>
<dbReference type="InterPro" id="IPR041373">
    <property type="entry name" value="RT_RNaseH"/>
</dbReference>
<gene>
    <name evidence="11" type="ORF">BN946_scf184674.g1</name>
</gene>
<dbReference type="PROSITE" id="PS50878">
    <property type="entry name" value="RT_POL"/>
    <property type="match status" value="1"/>
</dbReference>
<comment type="caution">
    <text evidence="11">The sequence shown here is derived from an EMBL/GenBank/DDBJ whole genome shotgun (WGS) entry which is preliminary data.</text>
</comment>
<dbReference type="SUPFAM" id="SSF56672">
    <property type="entry name" value="DNA/RNA polymerases"/>
    <property type="match status" value="1"/>
</dbReference>
<dbReference type="STRING" id="5643.A0A060T183"/>
<proteinExistence type="predicted"/>
<evidence type="ECO:0000256" key="8">
    <source>
        <dbReference type="ARBA" id="ARBA00022918"/>
    </source>
</evidence>
<accession>A0A060T183</accession>
<dbReference type="SUPFAM" id="SSF57756">
    <property type="entry name" value="Retrovirus zinc finger-like domains"/>
    <property type="match status" value="1"/>
</dbReference>
<keyword evidence="8" id="KW-0695">RNA-directed DNA polymerase</keyword>
<feature type="region of interest" description="Disordered" evidence="9">
    <location>
        <begin position="336"/>
        <end position="412"/>
    </location>
</feature>
<dbReference type="InterPro" id="IPR000477">
    <property type="entry name" value="RT_dom"/>
</dbReference>
<dbReference type="CDD" id="cd00303">
    <property type="entry name" value="retropepsin_like"/>
    <property type="match status" value="1"/>
</dbReference>
<dbReference type="PANTHER" id="PTHR37984:SF5">
    <property type="entry name" value="PROTEIN NYNRIN-LIKE"/>
    <property type="match status" value="1"/>
</dbReference>
<feature type="compositionally biased region" description="Polar residues" evidence="9">
    <location>
        <begin position="83"/>
        <end position="101"/>
    </location>
</feature>
<dbReference type="InterPro" id="IPR021109">
    <property type="entry name" value="Peptidase_aspartic_dom_sf"/>
</dbReference>
<keyword evidence="12" id="KW-1185">Reference proteome</keyword>
<feature type="non-terminal residue" evidence="11">
    <location>
        <position position="1"/>
    </location>
</feature>
<dbReference type="GO" id="GO:0008270">
    <property type="term" value="F:zinc ion binding"/>
    <property type="evidence" value="ECO:0007669"/>
    <property type="project" value="InterPro"/>
</dbReference>
<dbReference type="Proteomes" id="UP000029665">
    <property type="component" value="Unassembled WGS sequence"/>
</dbReference>
<keyword evidence="4" id="KW-0548">Nucleotidyltransferase</keyword>
<feature type="compositionally biased region" description="Low complexity" evidence="9">
    <location>
        <begin position="344"/>
        <end position="393"/>
    </location>
</feature>
<dbReference type="FunFam" id="3.30.70.270:FF:000020">
    <property type="entry name" value="Transposon Tf2-6 polyprotein-like Protein"/>
    <property type="match status" value="1"/>
</dbReference>
<feature type="domain" description="Reverse transcriptase" evidence="10">
    <location>
        <begin position="669"/>
        <end position="882"/>
    </location>
</feature>
<evidence type="ECO:0000256" key="6">
    <source>
        <dbReference type="ARBA" id="ARBA00022759"/>
    </source>
</evidence>
<dbReference type="Pfam" id="PF17917">
    <property type="entry name" value="RT_RNaseH"/>
    <property type="match status" value="1"/>
</dbReference>
<dbReference type="AlphaFoldDB" id="A0A060T183"/>
<keyword evidence="3" id="KW-0808">Transferase</keyword>
<evidence type="ECO:0000256" key="1">
    <source>
        <dbReference type="ARBA" id="ARBA00012493"/>
    </source>
</evidence>
<evidence type="ECO:0000256" key="7">
    <source>
        <dbReference type="ARBA" id="ARBA00022801"/>
    </source>
</evidence>
<evidence type="ECO:0000313" key="11">
    <source>
        <dbReference type="EMBL" id="CDO78279.1"/>
    </source>
</evidence>
<dbReference type="Gene3D" id="2.40.70.10">
    <property type="entry name" value="Acid Proteases"/>
    <property type="match status" value="1"/>
</dbReference>
<protein>
    <recommendedName>
        <fullName evidence="1">RNA-directed DNA polymerase</fullName>
        <ecNumber evidence="1">2.7.7.49</ecNumber>
    </recommendedName>
</protein>
<keyword evidence="5" id="KW-0540">Nuclease</keyword>
<feature type="region of interest" description="Disordered" evidence="9">
    <location>
        <begin position="632"/>
        <end position="654"/>
    </location>
</feature>
<dbReference type="EC" id="2.7.7.49" evidence="1"/>
<keyword evidence="6" id="KW-0255">Endonuclease</keyword>
<name>A0A060T183_PYCCI</name>
<dbReference type="GO" id="GO:0004519">
    <property type="term" value="F:endonuclease activity"/>
    <property type="evidence" value="ECO:0007669"/>
    <property type="project" value="UniProtKB-KW"/>
</dbReference>
<dbReference type="InterPro" id="IPR043502">
    <property type="entry name" value="DNA/RNA_pol_sf"/>
</dbReference>
<evidence type="ECO:0000313" key="12">
    <source>
        <dbReference type="Proteomes" id="UP000029665"/>
    </source>
</evidence>
<organism evidence="11 12">
    <name type="scientific">Pycnoporus cinnabarinus</name>
    <name type="common">Cinnabar-red polypore</name>
    <name type="synonym">Trametes cinnabarina</name>
    <dbReference type="NCBI Taxonomy" id="5643"/>
    <lineage>
        <taxon>Eukaryota</taxon>
        <taxon>Fungi</taxon>
        <taxon>Dikarya</taxon>
        <taxon>Basidiomycota</taxon>
        <taxon>Agaricomycotina</taxon>
        <taxon>Agaricomycetes</taxon>
        <taxon>Polyporales</taxon>
        <taxon>Polyporaceae</taxon>
        <taxon>Trametes</taxon>
    </lineage>
</organism>
<keyword evidence="7" id="KW-0378">Hydrolase</keyword>
<evidence type="ECO:0000256" key="3">
    <source>
        <dbReference type="ARBA" id="ARBA00022679"/>
    </source>
</evidence>
<feature type="compositionally biased region" description="Low complexity" evidence="9">
    <location>
        <begin position="148"/>
        <end position="160"/>
    </location>
</feature>
<evidence type="ECO:0000259" key="10">
    <source>
        <dbReference type="PROSITE" id="PS50878"/>
    </source>
</evidence>
<feature type="region of interest" description="Disordered" evidence="9">
    <location>
        <begin position="1"/>
        <end position="127"/>
    </location>
</feature>
<dbReference type="InterPro" id="IPR050951">
    <property type="entry name" value="Retrovirus_Pol_polyprotein"/>
</dbReference>
<dbReference type="GO" id="GO:0006397">
    <property type="term" value="P:mRNA processing"/>
    <property type="evidence" value="ECO:0007669"/>
    <property type="project" value="UniProtKB-KW"/>
</dbReference>
<dbReference type="HOGENOM" id="CLU_009789_0_0_1"/>